<dbReference type="PROSITE" id="PS51182">
    <property type="entry name" value="C2_TENSIN"/>
    <property type="match status" value="1"/>
</dbReference>
<accession>A0A8S9IAM1</accession>
<organism evidence="6 7">
    <name type="scientific">Brassica cretica</name>
    <name type="common">Mustard</name>
    <dbReference type="NCBI Taxonomy" id="69181"/>
    <lineage>
        <taxon>Eukaryota</taxon>
        <taxon>Viridiplantae</taxon>
        <taxon>Streptophyta</taxon>
        <taxon>Embryophyta</taxon>
        <taxon>Tracheophyta</taxon>
        <taxon>Spermatophyta</taxon>
        <taxon>Magnoliopsida</taxon>
        <taxon>eudicotyledons</taxon>
        <taxon>Gunneridae</taxon>
        <taxon>Pentapetalae</taxon>
        <taxon>rosids</taxon>
        <taxon>malvids</taxon>
        <taxon>Brassicales</taxon>
        <taxon>Brassicaceae</taxon>
        <taxon>Brassiceae</taxon>
        <taxon>Brassica</taxon>
    </lineage>
</organism>
<feature type="domain" description="Phosphatase tensin-type" evidence="4">
    <location>
        <begin position="1"/>
        <end position="84"/>
    </location>
</feature>
<dbReference type="InterPro" id="IPR035892">
    <property type="entry name" value="C2_domain_sf"/>
</dbReference>
<dbReference type="InterPro" id="IPR057023">
    <property type="entry name" value="PTP-SAK"/>
</dbReference>
<keyword evidence="2" id="KW-0904">Protein phosphatase</keyword>
<dbReference type="PANTHER" id="PTHR12305">
    <property type="entry name" value="PHOSPHATASE WITH HOMOLOGY TO TENSIN"/>
    <property type="match status" value="1"/>
</dbReference>
<gene>
    <name evidence="6" type="ORF">F2Q68_00026864</name>
</gene>
<proteinExistence type="predicted"/>
<dbReference type="PROSITE" id="PS51181">
    <property type="entry name" value="PPASE_TENSIN"/>
    <property type="match status" value="1"/>
</dbReference>
<feature type="domain" description="Tyrosine specific protein phosphatases" evidence="3">
    <location>
        <begin position="3"/>
        <end position="58"/>
    </location>
</feature>
<dbReference type="SUPFAM" id="SSF52799">
    <property type="entry name" value="(Phosphotyrosine protein) phosphatases II"/>
    <property type="match status" value="1"/>
</dbReference>
<dbReference type="Gene3D" id="3.90.190.10">
    <property type="entry name" value="Protein tyrosine phosphatase superfamily"/>
    <property type="match status" value="1"/>
</dbReference>
<dbReference type="PROSITE" id="PS00383">
    <property type="entry name" value="TYR_PHOSPHATASE_1"/>
    <property type="match status" value="1"/>
</dbReference>
<sequence length="331" mass="37549">MIQRFCQSVRSWLSLDPKNIAVVHCMAGKGRTGLMVSAYLVYGGMSAEEALEMYASRRTTNNNGVSIPSQRRYVKYWSHLLGKGIGNGPPEVRLPQEHSRELLRIRLYDTANVDSVFFVVSELQEVPNEMYRPSVELARGCCRQFKKGYCRSSSPRYYISHINCDSEEDEVPNEMYRPSVELARGCCRQFKKGYCRSSSPRYYISHINCDSEEDEVLTDGEEPRLVVQMDTESSIIDEKTCLDFYFDKPVRVSGDIRITFYQKMIGSRLFYTCFNTAFITNGLLQFSIGELDKVGGNGRSISGPDFSLELLFSPATSISGKLLSRDDLSLS</sequence>
<dbReference type="GO" id="GO:0046856">
    <property type="term" value="P:phosphatidylinositol dephosphorylation"/>
    <property type="evidence" value="ECO:0007669"/>
    <property type="project" value="TreeGrafter"/>
</dbReference>
<dbReference type="InterPro" id="IPR000387">
    <property type="entry name" value="Tyr_Pase_dom"/>
</dbReference>
<protein>
    <recommendedName>
        <fullName evidence="8">Phosphatidylinositol-3,4,5-trisphosphate 3-phosphatase</fullName>
    </recommendedName>
</protein>
<name>A0A8S9IAM1_BRACR</name>
<evidence type="ECO:0000256" key="1">
    <source>
        <dbReference type="ARBA" id="ARBA00022801"/>
    </source>
</evidence>
<evidence type="ECO:0000256" key="2">
    <source>
        <dbReference type="ARBA" id="ARBA00022912"/>
    </source>
</evidence>
<dbReference type="PANTHER" id="PTHR12305:SF60">
    <property type="entry name" value="PHOSPHATIDYLINOSITOL 3,4,5-TRISPHOSPHATE 3-PHOSPHATASE TPTE2-RELATED"/>
    <property type="match status" value="1"/>
</dbReference>
<dbReference type="SUPFAM" id="SSF49562">
    <property type="entry name" value="C2 domain (Calcium/lipid-binding domain, CaLB)"/>
    <property type="match status" value="1"/>
</dbReference>
<evidence type="ECO:0000259" key="3">
    <source>
        <dbReference type="PROSITE" id="PS50056"/>
    </source>
</evidence>
<feature type="domain" description="C2 tensin-type" evidence="5">
    <location>
        <begin position="113"/>
        <end position="315"/>
    </location>
</feature>
<dbReference type="GO" id="GO:0004725">
    <property type="term" value="F:protein tyrosine phosphatase activity"/>
    <property type="evidence" value="ECO:0007669"/>
    <property type="project" value="TreeGrafter"/>
</dbReference>
<dbReference type="AlphaFoldDB" id="A0A8S9IAM1"/>
<evidence type="ECO:0000313" key="6">
    <source>
        <dbReference type="EMBL" id="KAF2566921.1"/>
    </source>
</evidence>
<dbReference type="InterPro" id="IPR029023">
    <property type="entry name" value="Tensin_phosphatase"/>
</dbReference>
<dbReference type="SMART" id="SM01326">
    <property type="entry name" value="PTEN_C2"/>
    <property type="match status" value="1"/>
</dbReference>
<evidence type="ECO:0000259" key="5">
    <source>
        <dbReference type="PROSITE" id="PS51182"/>
    </source>
</evidence>
<evidence type="ECO:0000259" key="4">
    <source>
        <dbReference type="PROSITE" id="PS51181"/>
    </source>
</evidence>
<dbReference type="InterPro" id="IPR029021">
    <property type="entry name" value="Prot-tyrosine_phosphatase-like"/>
</dbReference>
<dbReference type="Gene3D" id="2.60.40.1110">
    <property type="match status" value="1"/>
</dbReference>
<evidence type="ECO:0008006" key="8">
    <source>
        <dbReference type="Google" id="ProtNLM"/>
    </source>
</evidence>
<dbReference type="FunFam" id="2.60.40.1110:FF:000007">
    <property type="entry name" value="Phosphatidylinositol 3,4,5-trisphosphate 3-phosphatase and protein-tyrosine-phosphatase PTEN1"/>
    <property type="match status" value="1"/>
</dbReference>
<evidence type="ECO:0000313" key="7">
    <source>
        <dbReference type="Proteomes" id="UP000712281"/>
    </source>
</evidence>
<dbReference type="InterPro" id="IPR016130">
    <property type="entry name" value="Tyr_Pase_AS"/>
</dbReference>
<dbReference type="GO" id="GO:0016314">
    <property type="term" value="F:phosphatidylinositol-3,4,5-trisphosphate 3-phosphatase activity"/>
    <property type="evidence" value="ECO:0007669"/>
    <property type="project" value="TreeGrafter"/>
</dbReference>
<comment type="caution">
    <text evidence="6">The sequence shown here is derived from an EMBL/GenBank/DDBJ whole genome shotgun (WGS) entry which is preliminary data.</text>
</comment>
<dbReference type="Pfam" id="PF22784">
    <property type="entry name" value="PTP-SAK"/>
    <property type="match status" value="1"/>
</dbReference>
<dbReference type="InterPro" id="IPR014020">
    <property type="entry name" value="Tensin_C2-dom"/>
</dbReference>
<keyword evidence="1" id="KW-0378">Hydrolase</keyword>
<dbReference type="PROSITE" id="PS50056">
    <property type="entry name" value="TYR_PHOSPHATASE_2"/>
    <property type="match status" value="1"/>
</dbReference>
<reference evidence="6" key="1">
    <citation type="submission" date="2019-12" db="EMBL/GenBank/DDBJ databases">
        <title>Genome sequencing and annotation of Brassica cretica.</title>
        <authorList>
            <person name="Studholme D.J."/>
            <person name="Sarris P.F."/>
        </authorList>
    </citation>
    <scope>NUCLEOTIDE SEQUENCE</scope>
    <source>
        <strain evidence="6">PFS-001/15</strain>
        <tissue evidence="6">Leaf</tissue>
    </source>
</reference>
<dbReference type="GO" id="GO:0005829">
    <property type="term" value="C:cytosol"/>
    <property type="evidence" value="ECO:0007669"/>
    <property type="project" value="TreeGrafter"/>
</dbReference>
<dbReference type="Proteomes" id="UP000712281">
    <property type="component" value="Unassembled WGS sequence"/>
</dbReference>
<dbReference type="EMBL" id="QGKW02001911">
    <property type="protein sequence ID" value="KAF2566921.1"/>
    <property type="molecule type" value="Genomic_DNA"/>
</dbReference>
<dbReference type="Pfam" id="PF10409">
    <property type="entry name" value="PTEN_C2"/>
    <property type="match status" value="1"/>
</dbReference>
<dbReference type="InterPro" id="IPR051281">
    <property type="entry name" value="Dual-spec_lipid-protein_phosph"/>
</dbReference>